<dbReference type="GO" id="GO:0016887">
    <property type="term" value="F:ATP hydrolysis activity"/>
    <property type="evidence" value="ECO:0007669"/>
    <property type="project" value="InterPro"/>
</dbReference>
<dbReference type="EC" id="7.2.2.12" evidence="8"/>
<evidence type="ECO:0000256" key="4">
    <source>
        <dbReference type="ARBA" id="ARBA00022723"/>
    </source>
</evidence>
<reference evidence="12 13" key="1">
    <citation type="submission" date="2009-01" db="EMBL/GenBank/DDBJ databases">
        <authorList>
            <person name="Qin X."/>
            <person name="Bachman B."/>
            <person name="Battles P."/>
            <person name="Bell A."/>
            <person name="Bess C."/>
            <person name="Bickham C."/>
            <person name="Chaboub L."/>
            <person name="Chen D."/>
            <person name="Coyle M."/>
            <person name="Deiros D.R."/>
            <person name="Dinh H."/>
            <person name="Forbes L."/>
            <person name="Fowler G."/>
            <person name="Francisco L."/>
            <person name="Fu Q."/>
            <person name="Gubbala S."/>
            <person name="Hale W."/>
            <person name="Han Y."/>
            <person name="Hemphill L."/>
            <person name="Highlander S.K."/>
            <person name="Hirani K."/>
            <person name="Hogues M."/>
            <person name="Jackson L."/>
            <person name="Jakkamsetti A."/>
            <person name="Javaid M."/>
            <person name="Jiang H."/>
            <person name="Korchina V."/>
            <person name="Kovar C."/>
            <person name="Lara F."/>
            <person name="Lee S."/>
            <person name="Mata R."/>
            <person name="Mathew T."/>
            <person name="Moen C."/>
            <person name="Morales K."/>
            <person name="Munidasa M."/>
            <person name="Nazareth L."/>
            <person name="Ngo R."/>
            <person name="Nguyen L."/>
            <person name="Okwuonu G."/>
            <person name="Ongeri F."/>
            <person name="Patil S."/>
            <person name="Petrosino J."/>
            <person name="Pham C."/>
            <person name="Pham P."/>
            <person name="Pu L.-L."/>
            <person name="Puazo M."/>
            <person name="Raj R."/>
            <person name="Reid J."/>
            <person name="Rouhana J."/>
            <person name="Saada N."/>
            <person name="Shang Y."/>
            <person name="Simmons D."/>
            <person name="Thornton R."/>
            <person name="Warren J."/>
            <person name="Weissenberger G."/>
            <person name="Zhang J."/>
            <person name="Zhang L."/>
            <person name="Zhou C."/>
            <person name="Zhu D."/>
            <person name="Muzny D."/>
            <person name="Worley K."/>
            <person name="Gibbs R."/>
        </authorList>
    </citation>
    <scope>NUCLEOTIDE SEQUENCE [LARGE SCALE GENOMIC DNA]</scope>
    <source>
        <strain evidence="12 13">ATCC 33300</strain>
    </source>
</reference>
<dbReference type="Gene3D" id="3.40.50.1000">
    <property type="entry name" value="HAD superfamily/HAD-like"/>
    <property type="match status" value="1"/>
</dbReference>
<dbReference type="GO" id="GO:0046872">
    <property type="term" value="F:metal ion binding"/>
    <property type="evidence" value="ECO:0007669"/>
    <property type="project" value="UniProtKB-KW"/>
</dbReference>
<evidence type="ECO:0000256" key="1">
    <source>
        <dbReference type="ARBA" id="ARBA00004370"/>
    </source>
</evidence>
<dbReference type="EMBL" id="ACHB01000049">
    <property type="protein sequence ID" value="EEI92281.1"/>
    <property type="molecule type" value="Genomic_DNA"/>
</dbReference>
<sequence length="649" mass="69672">MNEKQIISNVASTGMSVIAASSDKEKPWYKQKRSIFLFINITLAALGFAFEKGFHNEVIAKTLYALAILIGGYYPARNALIAFWSFTLNINTLLVVAALGAIFLNLWEEAAVLVAIFSLGEVLEAIAVDKARGSIRALMDLTPPVAMLVSGLETREVPVEQLKIGDIILIKPGDKIPMDGEVVSGTSAVDQSSITGEAIPVAKSVGDSIFAGTFNQRGALEIRVTKLSSDTTIAKIIHSVEEAQNKKSSYQNFGERFGRVFTPLMFALAILVVVIPPIFFDEPFREWLYKGLILLVVSCSCGLVLSVPVTVIAAIGNASKNGILVKGGIYLEAISRIQAIAFDKTGTLTQGKPVITHIQTLAVMPEMELLQIIASIEAKSEHPLATAILTYTSERGIMPQPVSDFEALTGLGAKAAFDNKTYYIGSPGLFRNINLDITSVSDTVSNLQNSGNTVMLISSEHEVIGLIAVADKVRPEARETLNRLEKLGVRHLIMLTGDNHRTAKAISKEIGLKEFQAELLPDDKVTSIQELQRKYGKVAMVGDGVNDAPSLALADAGIAMGGIGTDVALETGDIVLMGDGLKKLPSAILLGRKTISNVKQNIIASLVVVVFLIIGAIAGYINLYSGIVLNELSALIVIANGLRLYRIKI</sequence>
<keyword evidence="10" id="KW-0067">ATP-binding</keyword>
<organism evidence="12 13">
    <name type="scientific">Sphingobacterium spiritivorum ATCC 33300</name>
    <dbReference type="NCBI Taxonomy" id="525372"/>
    <lineage>
        <taxon>Bacteria</taxon>
        <taxon>Pseudomonadati</taxon>
        <taxon>Bacteroidota</taxon>
        <taxon>Sphingobacteriia</taxon>
        <taxon>Sphingobacteriales</taxon>
        <taxon>Sphingobacteriaceae</taxon>
        <taxon>Sphingobacterium</taxon>
    </lineage>
</organism>
<keyword evidence="3 10" id="KW-0812">Transmembrane</keyword>
<comment type="similarity">
    <text evidence="2 10">Belongs to the cation transport ATPase (P-type) (TC 3.A.3) family. Type IB subfamily.</text>
</comment>
<dbReference type="GO" id="GO:0005524">
    <property type="term" value="F:ATP binding"/>
    <property type="evidence" value="ECO:0007669"/>
    <property type="project" value="UniProtKB-UniRule"/>
</dbReference>
<dbReference type="HOGENOM" id="CLU_001771_6_4_10"/>
<proteinExistence type="inferred from homology"/>
<evidence type="ECO:0000256" key="5">
    <source>
        <dbReference type="ARBA" id="ARBA00022967"/>
    </source>
</evidence>
<comment type="caution">
    <text evidence="12">The sequence shown here is derived from an EMBL/GenBank/DDBJ whole genome shotgun (WGS) entry which is preliminary data.</text>
</comment>
<dbReference type="NCBIfam" id="TIGR01494">
    <property type="entry name" value="ATPase_P-type"/>
    <property type="match status" value="1"/>
</dbReference>
<dbReference type="RefSeq" id="WP_003010378.1">
    <property type="nucleotide sequence ID" value="NZ_GG668633.1"/>
</dbReference>
<feature type="transmembrane region" description="Helical" evidence="10">
    <location>
        <begin position="58"/>
        <end position="76"/>
    </location>
</feature>
<dbReference type="SUPFAM" id="SSF56784">
    <property type="entry name" value="HAD-like"/>
    <property type="match status" value="1"/>
</dbReference>
<dbReference type="Gene3D" id="3.40.1110.10">
    <property type="entry name" value="Calcium-transporting ATPase, cytoplasmic domain N"/>
    <property type="match status" value="1"/>
</dbReference>
<dbReference type="FunFam" id="2.70.150.10:FF:000002">
    <property type="entry name" value="Copper-transporting ATPase 1, putative"/>
    <property type="match status" value="1"/>
</dbReference>
<feature type="transmembrane region" description="Helical" evidence="10">
    <location>
        <begin position="83"/>
        <end position="104"/>
    </location>
</feature>
<dbReference type="Gene3D" id="2.70.150.10">
    <property type="entry name" value="Calcium-transporting ATPase, cytoplasmic transduction domain A"/>
    <property type="match status" value="1"/>
</dbReference>
<dbReference type="Pfam" id="PF00122">
    <property type="entry name" value="E1-E2_ATPase"/>
    <property type="match status" value="1"/>
</dbReference>
<name>C2FXR9_SPHSI</name>
<comment type="catalytic activity">
    <reaction evidence="9">
        <text>Zn(2+)(in) + ATP + H2O = Zn(2+)(out) + ADP + phosphate + H(+)</text>
        <dbReference type="Rhea" id="RHEA:20621"/>
        <dbReference type="ChEBI" id="CHEBI:15377"/>
        <dbReference type="ChEBI" id="CHEBI:15378"/>
        <dbReference type="ChEBI" id="CHEBI:29105"/>
        <dbReference type="ChEBI" id="CHEBI:30616"/>
        <dbReference type="ChEBI" id="CHEBI:43474"/>
        <dbReference type="ChEBI" id="CHEBI:456216"/>
        <dbReference type="EC" id="7.2.2.12"/>
    </reaction>
</comment>
<dbReference type="GO" id="GO:0015086">
    <property type="term" value="F:cadmium ion transmembrane transporter activity"/>
    <property type="evidence" value="ECO:0007669"/>
    <property type="project" value="TreeGrafter"/>
</dbReference>
<feature type="domain" description="P-type ATPase A" evidence="11">
    <location>
        <begin position="141"/>
        <end position="241"/>
    </location>
</feature>
<dbReference type="InterPro" id="IPR023299">
    <property type="entry name" value="ATPase_P-typ_cyto_dom_N"/>
</dbReference>
<gene>
    <name evidence="12" type="primary">cadA</name>
    <name evidence="12" type="ORF">HMPREF0765_2125</name>
</gene>
<dbReference type="SFLD" id="SFLDG00002">
    <property type="entry name" value="C1.7:_P-type_atpase_like"/>
    <property type="match status" value="1"/>
</dbReference>
<keyword evidence="4 10" id="KW-0479">Metal-binding</keyword>
<dbReference type="PROSITE" id="PS00154">
    <property type="entry name" value="ATPASE_E1_E2"/>
    <property type="match status" value="1"/>
</dbReference>
<evidence type="ECO:0000256" key="7">
    <source>
        <dbReference type="ARBA" id="ARBA00023136"/>
    </source>
</evidence>
<feature type="transmembrane region" description="Helical" evidence="10">
    <location>
        <begin position="602"/>
        <end position="621"/>
    </location>
</feature>
<feature type="transmembrane region" description="Helical" evidence="10">
    <location>
        <begin position="110"/>
        <end position="128"/>
    </location>
</feature>
<dbReference type="SUPFAM" id="SSF81665">
    <property type="entry name" value="Calcium ATPase, transmembrane domain M"/>
    <property type="match status" value="1"/>
</dbReference>
<dbReference type="InterPro" id="IPR023298">
    <property type="entry name" value="ATPase_P-typ_TM_dom_sf"/>
</dbReference>
<dbReference type="SFLD" id="SFLDF00027">
    <property type="entry name" value="p-type_atpase"/>
    <property type="match status" value="1"/>
</dbReference>
<feature type="transmembrane region" description="Helical" evidence="10">
    <location>
        <begin position="34"/>
        <end position="52"/>
    </location>
</feature>
<feature type="transmembrane region" description="Helical" evidence="10">
    <location>
        <begin position="260"/>
        <end position="280"/>
    </location>
</feature>
<dbReference type="PRINTS" id="PR00941">
    <property type="entry name" value="CDATPASE"/>
</dbReference>
<evidence type="ECO:0000259" key="11">
    <source>
        <dbReference type="Pfam" id="PF00122"/>
    </source>
</evidence>
<accession>C2FXR9</accession>
<feature type="transmembrane region" description="Helical" evidence="10">
    <location>
        <begin position="292"/>
        <end position="316"/>
    </location>
</feature>
<protein>
    <recommendedName>
        <fullName evidence="8">P-type Zn(2+) transporter</fullName>
        <ecNumber evidence="8">7.2.2.12</ecNumber>
    </recommendedName>
</protein>
<dbReference type="AlphaFoldDB" id="C2FXR9"/>
<dbReference type="NCBIfam" id="TIGR01512">
    <property type="entry name" value="ATPase-IB2_Cd"/>
    <property type="match status" value="1"/>
</dbReference>
<dbReference type="InterPro" id="IPR051014">
    <property type="entry name" value="Cation_Transport_ATPase_IB"/>
</dbReference>
<dbReference type="Proteomes" id="UP000006241">
    <property type="component" value="Unassembled WGS sequence"/>
</dbReference>
<dbReference type="InterPro" id="IPR044492">
    <property type="entry name" value="P_typ_ATPase_HD_dom"/>
</dbReference>
<evidence type="ECO:0000256" key="8">
    <source>
        <dbReference type="ARBA" id="ARBA00039097"/>
    </source>
</evidence>
<evidence type="ECO:0000256" key="2">
    <source>
        <dbReference type="ARBA" id="ARBA00006024"/>
    </source>
</evidence>
<keyword evidence="7 10" id="KW-0472">Membrane</keyword>
<dbReference type="InterPro" id="IPR059000">
    <property type="entry name" value="ATPase_P-type_domA"/>
</dbReference>
<dbReference type="InterPro" id="IPR036412">
    <property type="entry name" value="HAD-like_sf"/>
</dbReference>
<dbReference type="Pfam" id="PF00702">
    <property type="entry name" value="Hydrolase"/>
    <property type="match status" value="1"/>
</dbReference>
<comment type="subcellular location">
    <subcellularLocation>
        <location evidence="10">Cell membrane</location>
    </subcellularLocation>
    <subcellularLocation>
        <location evidence="1">Membrane</location>
    </subcellularLocation>
</comment>
<evidence type="ECO:0000256" key="6">
    <source>
        <dbReference type="ARBA" id="ARBA00022989"/>
    </source>
</evidence>
<dbReference type="PRINTS" id="PR00119">
    <property type="entry name" value="CATATPASE"/>
</dbReference>
<keyword evidence="12" id="KW-0378">Hydrolase</keyword>
<evidence type="ECO:0000313" key="13">
    <source>
        <dbReference type="Proteomes" id="UP000006241"/>
    </source>
</evidence>
<keyword evidence="5" id="KW-1278">Translocase</keyword>
<dbReference type="GO" id="GO:0005886">
    <property type="term" value="C:plasma membrane"/>
    <property type="evidence" value="ECO:0007669"/>
    <property type="project" value="UniProtKB-SubCell"/>
</dbReference>
<dbReference type="InterPro" id="IPR001757">
    <property type="entry name" value="P_typ_ATPase"/>
</dbReference>
<evidence type="ECO:0000313" key="12">
    <source>
        <dbReference type="EMBL" id="EEI92281.1"/>
    </source>
</evidence>
<keyword evidence="6 10" id="KW-1133">Transmembrane helix</keyword>
<dbReference type="SUPFAM" id="SSF81653">
    <property type="entry name" value="Calcium ATPase, transduction domain A"/>
    <property type="match status" value="1"/>
</dbReference>
<dbReference type="NCBIfam" id="TIGR01511">
    <property type="entry name" value="ATPase-IB1_Cu"/>
    <property type="match status" value="1"/>
</dbReference>
<dbReference type="PANTHER" id="PTHR48085">
    <property type="entry name" value="CADMIUM/ZINC-TRANSPORTING ATPASE HMA2-RELATED"/>
    <property type="match status" value="1"/>
</dbReference>
<dbReference type="SFLD" id="SFLDS00003">
    <property type="entry name" value="Haloacid_Dehalogenase"/>
    <property type="match status" value="1"/>
</dbReference>
<evidence type="ECO:0000256" key="3">
    <source>
        <dbReference type="ARBA" id="ARBA00022692"/>
    </source>
</evidence>
<dbReference type="InterPro" id="IPR018303">
    <property type="entry name" value="ATPase_P-typ_P_site"/>
</dbReference>
<keyword evidence="10" id="KW-1003">Cell membrane</keyword>
<dbReference type="InterPro" id="IPR027256">
    <property type="entry name" value="P-typ_ATPase_IB"/>
</dbReference>
<dbReference type="InterPro" id="IPR008250">
    <property type="entry name" value="ATPase_P-typ_transduc_dom_A_sf"/>
</dbReference>
<dbReference type="InterPro" id="IPR023214">
    <property type="entry name" value="HAD_sf"/>
</dbReference>
<dbReference type="GO" id="GO:0016463">
    <property type="term" value="F:P-type zinc transporter activity"/>
    <property type="evidence" value="ECO:0007669"/>
    <property type="project" value="UniProtKB-EC"/>
</dbReference>
<keyword evidence="10" id="KW-0547">Nucleotide-binding</keyword>
<dbReference type="PANTHER" id="PTHR48085:SF5">
    <property type="entry name" value="CADMIUM_ZINC-TRANSPORTING ATPASE HMA4-RELATED"/>
    <property type="match status" value="1"/>
</dbReference>
<evidence type="ECO:0000256" key="10">
    <source>
        <dbReference type="RuleBase" id="RU362081"/>
    </source>
</evidence>
<dbReference type="NCBIfam" id="TIGR01525">
    <property type="entry name" value="ATPase-IB_hvy"/>
    <property type="match status" value="1"/>
</dbReference>
<evidence type="ECO:0000256" key="9">
    <source>
        <dbReference type="ARBA" id="ARBA00047308"/>
    </source>
</evidence>